<reference evidence="6" key="1">
    <citation type="submission" date="2021-02" db="EMBL/GenBank/DDBJ databases">
        <authorList>
            <person name="Dougan E. K."/>
            <person name="Rhodes N."/>
            <person name="Thang M."/>
            <person name="Chan C."/>
        </authorList>
    </citation>
    <scope>NUCLEOTIDE SEQUENCE</scope>
</reference>
<dbReference type="PANTHER" id="PTHR43243">
    <property type="entry name" value="INNER MEMBRANE TRANSPORTER YGJI-RELATED"/>
    <property type="match status" value="1"/>
</dbReference>
<protein>
    <submittedName>
        <fullName evidence="6">YhdG protein</fullName>
    </submittedName>
</protein>
<dbReference type="PANTHER" id="PTHR43243:SF82">
    <property type="entry name" value="CATIONIC AMINO ACID TRANSPORTER C-TERMINAL DOMAIN-CONTAINING PROTEIN"/>
    <property type="match status" value="1"/>
</dbReference>
<keyword evidence="7" id="KW-1185">Reference proteome</keyword>
<feature type="transmembrane region" description="Helical" evidence="5">
    <location>
        <begin position="98"/>
        <end position="116"/>
    </location>
</feature>
<feature type="non-terminal residue" evidence="6">
    <location>
        <position position="143"/>
    </location>
</feature>
<keyword evidence="4 5" id="KW-0472">Membrane</keyword>
<feature type="transmembrane region" description="Helical" evidence="5">
    <location>
        <begin position="47"/>
        <end position="67"/>
    </location>
</feature>
<dbReference type="OrthoDB" id="426111at2759"/>
<gene>
    <name evidence="6" type="primary">yhdG</name>
    <name evidence="6" type="ORF">SNEC2469_LOCUS17705</name>
</gene>
<dbReference type="AlphaFoldDB" id="A0A812V9U4"/>
<dbReference type="EMBL" id="CAJNJA010029463">
    <property type="protein sequence ID" value="CAE7628369.1"/>
    <property type="molecule type" value="Genomic_DNA"/>
</dbReference>
<comment type="caution">
    <text evidence="6">The sequence shown here is derived from an EMBL/GenBank/DDBJ whole genome shotgun (WGS) entry which is preliminary data.</text>
</comment>
<dbReference type="InterPro" id="IPR002293">
    <property type="entry name" value="AA/rel_permease1"/>
</dbReference>
<dbReference type="Gene3D" id="1.20.1740.10">
    <property type="entry name" value="Amino acid/polyamine transporter I"/>
    <property type="match status" value="1"/>
</dbReference>
<keyword evidence="3 5" id="KW-1133">Transmembrane helix</keyword>
<feature type="transmembrane region" description="Helical" evidence="5">
    <location>
        <begin position="122"/>
        <end position="142"/>
    </location>
</feature>
<evidence type="ECO:0000256" key="4">
    <source>
        <dbReference type="ARBA" id="ARBA00023136"/>
    </source>
</evidence>
<sequence length="143" mass="15429">MVSIGELIVLFVVTYMCFLAQPRVFYALSMHDLLPRRFRDLDEHGTPWFATLWTGLLLVACGALLPFSTLANAISGGVCVAFNLVNCSLIVMRGGRVALVAFNLFSFLAAVLLQHGGQGLLAWSRIASLACSIVTLLALVTAQ</sequence>
<dbReference type="Pfam" id="PF13520">
    <property type="entry name" value="AA_permease_2"/>
    <property type="match status" value="1"/>
</dbReference>
<dbReference type="GO" id="GO:0015171">
    <property type="term" value="F:amino acid transmembrane transporter activity"/>
    <property type="evidence" value="ECO:0007669"/>
    <property type="project" value="TreeGrafter"/>
</dbReference>
<evidence type="ECO:0000256" key="2">
    <source>
        <dbReference type="ARBA" id="ARBA00022692"/>
    </source>
</evidence>
<feature type="transmembrane region" description="Helical" evidence="5">
    <location>
        <begin position="6"/>
        <end position="26"/>
    </location>
</feature>
<organism evidence="6 7">
    <name type="scientific">Symbiodinium necroappetens</name>
    <dbReference type="NCBI Taxonomy" id="1628268"/>
    <lineage>
        <taxon>Eukaryota</taxon>
        <taxon>Sar</taxon>
        <taxon>Alveolata</taxon>
        <taxon>Dinophyceae</taxon>
        <taxon>Suessiales</taxon>
        <taxon>Symbiodiniaceae</taxon>
        <taxon>Symbiodinium</taxon>
    </lineage>
</organism>
<evidence type="ECO:0000256" key="5">
    <source>
        <dbReference type="SAM" id="Phobius"/>
    </source>
</evidence>
<dbReference type="Proteomes" id="UP000601435">
    <property type="component" value="Unassembled WGS sequence"/>
</dbReference>
<evidence type="ECO:0000313" key="6">
    <source>
        <dbReference type="EMBL" id="CAE7628369.1"/>
    </source>
</evidence>
<keyword evidence="2 5" id="KW-0812">Transmembrane</keyword>
<evidence type="ECO:0000256" key="1">
    <source>
        <dbReference type="ARBA" id="ARBA00004141"/>
    </source>
</evidence>
<accession>A0A812V9U4</accession>
<name>A0A812V9U4_9DINO</name>
<evidence type="ECO:0000256" key="3">
    <source>
        <dbReference type="ARBA" id="ARBA00022989"/>
    </source>
</evidence>
<evidence type="ECO:0000313" key="7">
    <source>
        <dbReference type="Proteomes" id="UP000601435"/>
    </source>
</evidence>
<proteinExistence type="predicted"/>
<comment type="subcellular location">
    <subcellularLocation>
        <location evidence="1">Membrane</location>
        <topology evidence="1">Multi-pass membrane protein</topology>
    </subcellularLocation>
</comment>